<dbReference type="Gene3D" id="1.10.150.650">
    <property type="match status" value="1"/>
</dbReference>
<dbReference type="InterPro" id="IPR016195">
    <property type="entry name" value="Pol/histidinol_Pase-like"/>
</dbReference>
<dbReference type="Gene3D" id="3.20.20.140">
    <property type="entry name" value="Metal-dependent hydrolases"/>
    <property type="match status" value="1"/>
</dbReference>
<dbReference type="RefSeq" id="WP_092991544.1">
    <property type="nucleotide sequence ID" value="NZ_FMWD01000001.1"/>
</dbReference>
<evidence type="ECO:0000313" key="2">
    <source>
        <dbReference type="EMBL" id="SCZ49301.1"/>
    </source>
</evidence>
<sequence>MFYDLHSHSLASDGTLAPGELVRRARAAGVDVLALTDHDELAGIAEATEAATALGLTLVPGVEVSATWNRMTIHIVGLHVDPNNSALQAGLGRLREFRDWRAREIGRRLAKAGIEGAYEAAAERAKGRIVSRTHFAQFLAAEGHARSVRDVFKHFLKRNRPGHVPGEWATFEDAVGWIRAAGGQAVIAHPARYDMTMTRLRKLVGEFMEVGGVGIEVVSGSHSRDDCFKIAQLARHNGLLASAGSDYHGPEHPWLELGRLAPLPDGCSPIWSSWDTELKRAAV</sequence>
<dbReference type="EMBL" id="FMWD01000001">
    <property type="protein sequence ID" value="SCZ49301.1"/>
    <property type="molecule type" value="Genomic_DNA"/>
</dbReference>
<dbReference type="PANTHER" id="PTHR42924:SF3">
    <property type="entry name" value="POLYMERASE_HISTIDINOL PHOSPHATASE N-TERMINAL DOMAIN-CONTAINING PROTEIN"/>
    <property type="match status" value="1"/>
</dbReference>
<dbReference type="SUPFAM" id="SSF89550">
    <property type="entry name" value="PHP domain-like"/>
    <property type="match status" value="1"/>
</dbReference>
<dbReference type="OrthoDB" id="9804333at2"/>
<dbReference type="InterPro" id="IPR003141">
    <property type="entry name" value="Pol/His_phosphatase_N"/>
</dbReference>
<dbReference type="Pfam" id="PF02811">
    <property type="entry name" value="PHP"/>
    <property type="match status" value="1"/>
</dbReference>
<feature type="domain" description="Polymerase/histidinol phosphatase N-terminal" evidence="1">
    <location>
        <begin position="3"/>
        <end position="68"/>
    </location>
</feature>
<gene>
    <name evidence="2" type="ORF">SAMN03097708_00115</name>
</gene>
<evidence type="ECO:0000313" key="3">
    <source>
        <dbReference type="Proteomes" id="UP000199648"/>
    </source>
</evidence>
<dbReference type="GO" id="GO:0035312">
    <property type="term" value="F:5'-3' DNA exonuclease activity"/>
    <property type="evidence" value="ECO:0007669"/>
    <property type="project" value="TreeGrafter"/>
</dbReference>
<protein>
    <recommendedName>
        <fullName evidence="1">Polymerase/histidinol phosphatase N-terminal domain-containing protein</fullName>
    </recommendedName>
</protein>
<dbReference type="PANTHER" id="PTHR42924">
    <property type="entry name" value="EXONUCLEASE"/>
    <property type="match status" value="1"/>
</dbReference>
<accession>A0A1G5PJC5</accession>
<dbReference type="STRING" id="415747.SAMN03097708_00115"/>
<dbReference type="InterPro" id="IPR004013">
    <property type="entry name" value="PHP_dom"/>
</dbReference>
<keyword evidence="3" id="KW-1185">Reference proteome</keyword>
<organism evidence="2 3">
    <name type="scientific">Thiohalomonas denitrificans</name>
    <dbReference type="NCBI Taxonomy" id="415747"/>
    <lineage>
        <taxon>Bacteria</taxon>
        <taxon>Pseudomonadati</taxon>
        <taxon>Pseudomonadota</taxon>
        <taxon>Gammaproteobacteria</taxon>
        <taxon>Thiohalomonadales</taxon>
        <taxon>Thiohalomonadaceae</taxon>
        <taxon>Thiohalomonas</taxon>
    </lineage>
</organism>
<dbReference type="InterPro" id="IPR052018">
    <property type="entry name" value="PHP_domain"/>
</dbReference>
<proteinExistence type="predicted"/>
<dbReference type="CDD" id="cd07438">
    <property type="entry name" value="PHP_HisPPase_AMP"/>
    <property type="match status" value="1"/>
</dbReference>
<dbReference type="Proteomes" id="UP000199648">
    <property type="component" value="Unassembled WGS sequence"/>
</dbReference>
<evidence type="ECO:0000259" key="1">
    <source>
        <dbReference type="SMART" id="SM00481"/>
    </source>
</evidence>
<dbReference type="GO" id="GO:0004534">
    <property type="term" value="F:5'-3' RNA exonuclease activity"/>
    <property type="evidence" value="ECO:0007669"/>
    <property type="project" value="TreeGrafter"/>
</dbReference>
<dbReference type="AlphaFoldDB" id="A0A1G5PJC5"/>
<dbReference type="SMART" id="SM00481">
    <property type="entry name" value="POLIIIAc"/>
    <property type="match status" value="1"/>
</dbReference>
<name>A0A1G5PJC5_9GAMM</name>
<reference evidence="2 3" key="1">
    <citation type="submission" date="2016-10" db="EMBL/GenBank/DDBJ databases">
        <authorList>
            <person name="de Groot N.N."/>
        </authorList>
    </citation>
    <scope>NUCLEOTIDE SEQUENCE [LARGE SCALE GENOMIC DNA]</scope>
    <source>
        <strain evidence="2 3">HLD2</strain>
    </source>
</reference>